<protein>
    <recommendedName>
        <fullName evidence="6">AFG1-like ATPase</fullName>
    </recommendedName>
</protein>
<dbReference type="InterPro" id="IPR005654">
    <property type="entry name" value="ATPase_AFG1-like"/>
</dbReference>
<keyword evidence="2" id="KW-0547">Nucleotide-binding</keyword>
<dbReference type="Gene3D" id="3.40.50.300">
    <property type="entry name" value="P-loop containing nucleotide triphosphate hydrolases"/>
    <property type="match status" value="1"/>
</dbReference>
<dbReference type="PANTHER" id="PTHR12169:SF6">
    <property type="entry name" value="AFG1-LIKE ATPASE"/>
    <property type="match status" value="1"/>
</dbReference>
<gene>
    <name evidence="4" type="ORF">PEVE_00008634</name>
</gene>
<evidence type="ECO:0000313" key="5">
    <source>
        <dbReference type="Proteomes" id="UP001159427"/>
    </source>
</evidence>
<organism evidence="4 5">
    <name type="scientific">Porites evermanni</name>
    <dbReference type="NCBI Taxonomy" id="104178"/>
    <lineage>
        <taxon>Eukaryota</taxon>
        <taxon>Metazoa</taxon>
        <taxon>Cnidaria</taxon>
        <taxon>Anthozoa</taxon>
        <taxon>Hexacorallia</taxon>
        <taxon>Scleractinia</taxon>
        <taxon>Fungiina</taxon>
        <taxon>Poritidae</taxon>
        <taxon>Porites</taxon>
    </lineage>
</organism>
<keyword evidence="5" id="KW-1185">Reference proteome</keyword>
<evidence type="ECO:0000256" key="2">
    <source>
        <dbReference type="ARBA" id="ARBA00022741"/>
    </source>
</evidence>
<evidence type="ECO:0008006" key="6">
    <source>
        <dbReference type="Google" id="ProtNLM"/>
    </source>
</evidence>
<evidence type="ECO:0000256" key="3">
    <source>
        <dbReference type="ARBA" id="ARBA00022840"/>
    </source>
</evidence>
<dbReference type="PANTHER" id="PTHR12169">
    <property type="entry name" value="ATPASE N2B"/>
    <property type="match status" value="1"/>
</dbReference>
<comment type="caution">
    <text evidence="4">The sequence shown here is derived from an EMBL/GenBank/DDBJ whole genome shotgun (WGS) entry which is preliminary data.</text>
</comment>
<dbReference type="EMBL" id="CALNXI010000159">
    <property type="protein sequence ID" value="CAH3020800.1"/>
    <property type="molecule type" value="Genomic_DNA"/>
</dbReference>
<dbReference type="NCBIfam" id="NF040713">
    <property type="entry name" value="ZapE"/>
    <property type="match status" value="1"/>
</dbReference>
<evidence type="ECO:0000256" key="1">
    <source>
        <dbReference type="ARBA" id="ARBA00010322"/>
    </source>
</evidence>
<dbReference type="SUPFAM" id="SSF52540">
    <property type="entry name" value="P-loop containing nucleoside triphosphate hydrolases"/>
    <property type="match status" value="1"/>
</dbReference>
<dbReference type="Pfam" id="PF03969">
    <property type="entry name" value="AFG1_ATPase"/>
    <property type="match status" value="1"/>
</dbReference>
<reference evidence="4 5" key="1">
    <citation type="submission" date="2022-05" db="EMBL/GenBank/DDBJ databases">
        <authorList>
            <consortium name="Genoscope - CEA"/>
            <person name="William W."/>
        </authorList>
    </citation>
    <scope>NUCLEOTIDE SEQUENCE [LARGE SCALE GENOMIC DNA]</scope>
</reference>
<accession>A0ABN8LU48</accession>
<name>A0ABN8LU48_9CNID</name>
<dbReference type="Proteomes" id="UP001159427">
    <property type="component" value="Unassembled WGS sequence"/>
</dbReference>
<dbReference type="InterPro" id="IPR027417">
    <property type="entry name" value="P-loop_NTPase"/>
</dbReference>
<feature type="non-terminal residue" evidence="4">
    <location>
        <position position="1"/>
    </location>
</feature>
<comment type="similarity">
    <text evidence="1">Belongs to the AFG1 ATPase family.</text>
</comment>
<keyword evidence="3" id="KW-0067">ATP-binding</keyword>
<proteinExistence type="inferred from homology"/>
<evidence type="ECO:0000313" key="4">
    <source>
        <dbReference type="EMBL" id="CAH3020800.1"/>
    </source>
</evidence>
<sequence length="434" mass="50269">LFYVFSDDILRVPHPDFHSQEAGPLKKYDEMVRNGKLKLDRYQRQIVEHLQRLYSEMLDYQPSNTGFLSKVDDTLSVQLCTFFHWQIVLYKEYIVALLLSRLTEFCMTFVSGIHKLKVSLPARDPKSVRAQPFDPIPPVAEKISSQWWLLCFDEFQVTDIADAMILKRLFTALFEQGVVVIATSNRHPDDLYKNGLQRSNFVPFIPILKNYCEVLCLDSRIDYRKIDMSFIGKVFFSSLGRTTDSELDWIFSTLAQQQREEDADCKPGPRDIKVVGSRKLHAPHACGRIADFTFEQLCAQPMGAADYLALCEHFDVIILRDIPRMTVFQRTEARRFITLIDALYDNRTRLICSASTPLGDIFNVTPLTNEDDEFKRKLMDDLDLSAADAQSSAIFTAEEEIFAFERTISRLTEMQTEQYWNSQGFRKSWDVFKS</sequence>